<dbReference type="EMBL" id="PGCI01001106">
    <property type="protein sequence ID" value="PLW07779.1"/>
    <property type="molecule type" value="Genomic_DNA"/>
</dbReference>
<gene>
    <name evidence="2" type="ORF">PCASD_21855</name>
</gene>
<dbReference type="GO" id="GO:0016020">
    <property type="term" value="C:membrane"/>
    <property type="evidence" value="ECO:0007669"/>
    <property type="project" value="TreeGrafter"/>
</dbReference>
<dbReference type="Proteomes" id="UP000235392">
    <property type="component" value="Unassembled WGS sequence"/>
</dbReference>
<dbReference type="InterPro" id="IPR029058">
    <property type="entry name" value="AB_hydrolase_fold"/>
</dbReference>
<reference evidence="2 3" key="1">
    <citation type="submission" date="2017-11" db="EMBL/GenBank/DDBJ databases">
        <title>De novo assembly and phasing of dikaryotic genomes from two isolates of Puccinia coronata f. sp. avenae, the causal agent of oat crown rust.</title>
        <authorList>
            <person name="Miller M.E."/>
            <person name="Zhang Y."/>
            <person name="Omidvar V."/>
            <person name="Sperschneider J."/>
            <person name="Schwessinger B."/>
            <person name="Raley C."/>
            <person name="Palmer J.M."/>
            <person name="Garnica D."/>
            <person name="Upadhyaya N."/>
            <person name="Rathjen J."/>
            <person name="Taylor J.M."/>
            <person name="Park R.F."/>
            <person name="Dodds P.N."/>
            <person name="Hirsch C.D."/>
            <person name="Kianian S.F."/>
            <person name="Figueroa M."/>
        </authorList>
    </citation>
    <scope>NUCLEOTIDE SEQUENCE [LARGE SCALE GENOMIC DNA]</scope>
    <source>
        <strain evidence="2">12SD80</strain>
    </source>
</reference>
<evidence type="ECO:0000259" key="1">
    <source>
        <dbReference type="Pfam" id="PF12146"/>
    </source>
</evidence>
<dbReference type="PANTHER" id="PTHR12277:SF81">
    <property type="entry name" value="PROTEIN ABHD13"/>
    <property type="match status" value="1"/>
</dbReference>
<dbReference type="AlphaFoldDB" id="A0A2N5S3H0"/>
<dbReference type="InterPro" id="IPR022742">
    <property type="entry name" value="Hydrolase_4"/>
</dbReference>
<dbReference type="PANTHER" id="PTHR12277">
    <property type="entry name" value="ALPHA/BETA HYDROLASE DOMAIN-CONTAINING PROTEIN"/>
    <property type="match status" value="1"/>
</dbReference>
<dbReference type="SUPFAM" id="SSF53474">
    <property type="entry name" value="alpha/beta-Hydrolases"/>
    <property type="match status" value="1"/>
</dbReference>
<proteinExistence type="predicted"/>
<protein>
    <recommendedName>
        <fullName evidence="1">Serine aminopeptidase S33 domain-containing protein</fullName>
    </recommendedName>
</protein>
<dbReference type="GO" id="GO:0008474">
    <property type="term" value="F:palmitoyl-(protein) hydrolase activity"/>
    <property type="evidence" value="ECO:0007669"/>
    <property type="project" value="TreeGrafter"/>
</dbReference>
<accession>A0A2N5S3H0</accession>
<evidence type="ECO:0000313" key="2">
    <source>
        <dbReference type="EMBL" id="PLW07779.1"/>
    </source>
</evidence>
<feature type="domain" description="Serine aminopeptidase S33" evidence="1">
    <location>
        <begin position="189"/>
        <end position="322"/>
    </location>
</feature>
<evidence type="ECO:0000313" key="3">
    <source>
        <dbReference type="Proteomes" id="UP000235392"/>
    </source>
</evidence>
<dbReference type="Gene3D" id="3.40.50.1820">
    <property type="entry name" value="alpha/beta hydrolase"/>
    <property type="match status" value="1"/>
</dbReference>
<sequence length="404" mass="45110">MRATEYSRVPQRHRIAKWESSVLRMHTSGYVMERKPRISSGLGILFRPEPGPLVHPSETHNPEEHLRVRQGEDVGDIPPVGDEDHAARGVDAEDQCGACGGDGGAICVWRGWLCGERYSFQGKMIYPSSMPPGSREKVPRPSEFDMKDWEEIELTAPDQVVTKAFLILAARRAEKPLSGKTLEDWRRSRPTVLMLHANAGNVGHRLPIAKILVEQFECNVVAISYRGYGHSSGTPSEKGILLDAQTAVEYIKSHPLLESSPLFLYGQSLGGAVAVALASDQINKGRITGVILENTFANLRKLIPVVMPLIGPLAFLCHQTWYSDRRMRQMAGGAEAPAFLFLSGTKDDLIPTPHFRILYDLCPSTQKRWKAFKEGTHNDTCLQKDYFPTMGSWIEEIYLGLKKF</sequence>
<comment type="caution">
    <text evidence="2">The sequence shown here is derived from an EMBL/GenBank/DDBJ whole genome shotgun (WGS) entry which is preliminary data.</text>
</comment>
<name>A0A2N5S3H0_9BASI</name>
<organism evidence="2 3">
    <name type="scientific">Puccinia coronata f. sp. avenae</name>
    <dbReference type="NCBI Taxonomy" id="200324"/>
    <lineage>
        <taxon>Eukaryota</taxon>
        <taxon>Fungi</taxon>
        <taxon>Dikarya</taxon>
        <taxon>Basidiomycota</taxon>
        <taxon>Pucciniomycotina</taxon>
        <taxon>Pucciniomycetes</taxon>
        <taxon>Pucciniales</taxon>
        <taxon>Pucciniaceae</taxon>
        <taxon>Puccinia</taxon>
    </lineage>
</organism>
<dbReference type="Pfam" id="PF12146">
    <property type="entry name" value="Hydrolase_4"/>
    <property type="match status" value="1"/>
</dbReference>